<evidence type="ECO:0000313" key="1">
    <source>
        <dbReference type="EMBL" id="MDJ1179568.1"/>
    </source>
</evidence>
<dbReference type="Proteomes" id="UP001231370">
    <property type="component" value="Unassembled WGS sequence"/>
</dbReference>
<accession>A0ABT7BK50</accession>
<proteinExistence type="predicted"/>
<reference evidence="1 2" key="1">
    <citation type="submission" date="2023-01" db="EMBL/GenBank/DDBJ databases">
        <title>Novel diversity within Roseofilum (Cyanobacteria; Desertifilaceae) from marine benthic mats with descriptions of four novel species.</title>
        <authorList>
            <person name="Wang Y."/>
            <person name="Berthold D.E."/>
            <person name="Hu J."/>
            <person name="Lefler F.W."/>
            <person name="Laughinghouse H.D. IV."/>
        </authorList>
    </citation>
    <scope>NUCLEOTIDE SEQUENCE [LARGE SCALE GENOMIC DNA]</scope>
    <source>
        <strain evidence="1 2">BLCC-M91</strain>
    </source>
</reference>
<gene>
    <name evidence="1" type="ORF">PJF56_11900</name>
</gene>
<protein>
    <submittedName>
        <fullName evidence="1">Uncharacterized protein</fullName>
    </submittedName>
</protein>
<dbReference type="RefSeq" id="WP_283762874.1">
    <property type="nucleotide sequence ID" value="NZ_JAQPOK010000088.1"/>
</dbReference>
<dbReference type="EMBL" id="JAQPOK010000088">
    <property type="protein sequence ID" value="MDJ1179568.1"/>
    <property type="molecule type" value="Genomic_DNA"/>
</dbReference>
<name>A0ABT7BK50_9CYAN</name>
<organism evidence="1 2">
    <name type="scientific">Roseofilum halophilum BLCC-M91</name>
    <dbReference type="NCBI Taxonomy" id="3022259"/>
    <lineage>
        <taxon>Bacteria</taxon>
        <taxon>Bacillati</taxon>
        <taxon>Cyanobacteriota</taxon>
        <taxon>Cyanophyceae</taxon>
        <taxon>Desertifilales</taxon>
        <taxon>Desertifilaceae</taxon>
        <taxon>Roseofilum</taxon>
        <taxon>Roseofilum halophilum</taxon>
    </lineage>
</organism>
<sequence length="92" mass="10177">MDEQRSQAYLSLIQELLECPSGEEPQILNRHLELLDEGFVQACELVAAQLQEEGQDNQAQFVGNVAQEVGEYFNSQTSGLATSEGQAKAKNY</sequence>
<comment type="caution">
    <text evidence="1">The sequence shown here is derived from an EMBL/GenBank/DDBJ whole genome shotgun (WGS) entry which is preliminary data.</text>
</comment>
<evidence type="ECO:0000313" key="2">
    <source>
        <dbReference type="Proteomes" id="UP001231370"/>
    </source>
</evidence>
<keyword evidence="2" id="KW-1185">Reference proteome</keyword>